<keyword evidence="2" id="KW-1185">Reference proteome</keyword>
<evidence type="ECO:0000313" key="1">
    <source>
        <dbReference type="EMBL" id="RSL60786.1"/>
    </source>
</evidence>
<name>A0A428Q654_9HYPO</name>
<dbReference type="OrthoDB" id="5424209at2759"/>
<accession>A0A428Q654</accession>
<gene>
    <name evidence="1" type="ORF">CEP54_006609</name>
</gene>
<reference evidence="1 2" key="1">
    <citation type="submission" date="2017-06" db="EMBL/GenBank/DDBJ databases">
        <title>Comparative genomic analysis of Ambrosia Fusariam Clade fungi.</title>
        <authorList>
            <person name="Stajich J.E."/>
            <person name="Carrillo J."/>
            <person name="Kijimoto T."/>
            <person name="Eskalen A."/>
            <person name="O'Donnell K."/>
            <person name="Kasson M."/>
        </authorList>
    </citation>
    <scope>NUCLEOTIDE SEQUENCE [LARGE SCALE GENOMIC DNA]</scope>
    <source>
        <strain evidence="1 2">NRRL62584</strain>
    </source>
</reference>
<protein>
    <submittedName>
        <fullName evidence="1">Uncharacterized protein</fullName>
    </submittedName>
</protein>
<dbReference type="STRING" id="1325734.A0A428Q654"/>
<comment type="caution">
    <text evidence="1">The sequence shown here is derived from an EMBL/GenBank/DDBJ whole genome shotgun (WGS) entry which is preliminary data.</text>
</comment>
<organism evidence="1 2">
    <name type="scientific">Fusarium duplospermum</name>
    <dbReference type="NCBI Taxonomy" id="1325734"/>
    <lineage>
        <taxon>Eukaryota</taxon>
        <taxon>Fungi</taxon>
        <taxon>Dikarya</taxon>
        <taxon>Ascomycota</taxon>
        <taxon>Pezizomycotina</taxon>
        <taxon>Sordariomycetes</taxon>
        <taxon>Hypocreomycetidae</taxon>
        <taxon>Hypocreales</taxon>
        <taxon>Nectriaceae</taxon>
        <taxon>Fusarium</taxon>
        <taxon>Fusarium solani species complex</taxon>
    </lineage>
</organism>
<dbReference type="EMBL" id="NKCI01000056">
    <property type="protein sequence ID" value="RSL60786.1"/>
    <property type="molecule type" value="Genomic_DNA"/>
</dbReference>
<evidence type="ECO:0000313" key="2">
    <source>
        <dbReference type="Proteomes" id="UP000288168"/>
    </source>
</evidence>
<dbReference type="Proteomes" id="UP000288168">
    <property type="component" value="Unassembled WGS sequence"/>
</dbReference>
<sequence>MDIDQSRIGENRLPTEEAWEAKYGGLDAPYARTFGGRLHQPSGSFRNKTIAPGASVWKVGATSGPTHRTFFDCALHLTLIDDAYVAGKPKYYSEEFVIVGNDISSQGYRGRFCGHGDSGSVVPNHTADYGLVTLIEDVFEDIKASSQGQIEDIRITTYS</sequence>
<proteinExistence type="predicted"/>
<dbReference type="AlphaFoldDB" id="A0A428Q654"/>